<dbReference type="Gene3D" id="1.10.530.10">
    <property type="match status" value="1"/>
</dbReference>
<evidence type="ECO:0000313" key="3">
    <source>
        <dbReference type="EMBL" id="PJZ24051.1"/>
    </source>
</evidence>
<reference evidence="3 4" key="1">
    <citation type="submission" date="2017-07" db="EMBL/GenBank/DDBJ databases">
        <title>Leptospira spp. isolated from tropical soils.</title>
        <authorList>
            <person name="Thibeaux R."/>
            <person name="Iraola G."/>
            <person name="Ferres I."/>
            <person name="Bierque E."/>
            <person name="Girault D."/>
            <person name="Soupe-Gilbert M.-E."/>
            <person name="Picardeau M."/>
            <person name="Goarant C."/>
        </authorList>
    </citation>
    <scope>NUCLEOTIDE SEQUENCE [LARGE SCALE GENOMIC DNA]</scope>
    <source>
        <strain evidence="3 4">MCA1-C-A1</strain>
    </source>
</reference>
<protein>
    <submittedName>
        <fullName evidence="3">Transglycosylase</fullName>
    </submittedName>
</protein>
<dbReference type="AlphaFoldDB" id="A0A2M9X8M1"/>
<evidence type="ECO:0000313" key="4">
    <source>
        <dbReference type="Proteomes" id="UP000232196"/>
    </source>
</evidence>
<dbReference type="Pfam" id="PF01464">
    <property type="entry name" value="SLT"/>
    <property type="match status" value="1"/>
</dbReference>
<dbReference type="PANTHER" id="PTHR37423:SF2">
    <property type="entry name" value="MEMBRANE-BOUND LYTIC MUREIN TRANSGLYCOSYLASE C"/>
    <property type="match status" value="1"/>
</dbReference>
<proteinExistence type="inferred from homology"/>
<dbReference type="RefSeq" id="WP_100708184.1">
    <property type="nucleotide sequence ID" value="NZ_NPDL01000012.1"/>
</dbReference>
<name>A0A2M9X8M1_9LEPT</name>
<comment type="caution">
    <text evidence="3">The sequence shown here is derived from an EMBL/GenBank/DDBJ whole genome shotgun (WGS) entry which is preliminary data.</text>
</comment>
<keyword evidence="4" id="KW-1185">Reference proteome</keyword>
<dbReference type="SUPFAM" id="SSF53955">
    <property type="entry name" value="Lysozyme-like"/>
    <property type="match status" value="1"/>
</dbReference>
<feature type="domain" description="Transglycosylase SLT" evidence="2">
    <location>
        <begin position="89"/>
        <end position="186"/>
    </location>
</feature>
<dbReference type="InterPro" id="IPR023346">
    <property type="entry name" value="Lysozyme-like_dom_sf"/>
</dbReference>
<dbReference type="PANTHER" id="PTHR37423">
    <property type="entry name" value="SOLUBLE LYTIC MUREIN TRANSGLYCOSYLASE-RELATED"/>
    <property type="match status" value="1"/>
</dbReference>
<sequence length="209" mass="23125">MLQPKIRKRYIFIASLPLLYQSLVAPIAGSLIGKSAPGRNSLPESTQIKEYIRSERPSLTEPELELLSLTVEKESERINNSACGVYCQKGEKAGLLLGIIKTESEFYRKARSKKNALGLMQIMPGTGSWIASWEGKQIKKQDLLEPETNIHLGVSYLNHLLETHEGNIRTALLAYNAGPGAVKKWGGVPAYAESVFSGQEEYLGSRESF</sequence>
<organism evidence="3 4">
    <name type="scientific">Leptospira hartskeerlii</name>
    <dbReference type="NCBI Taxonomy" id="2023177"/>
    <lineage>
        <taxon>Bacteria</taxon>
        <taxon>Pseudomonadati</taxon>
        <taxon>Spirochaetota</taxon>
        <taxon>Spirochaetia</taxon>
        <taxon>Leptospirales</taxon>
        <taxon>Leptospiraceae</taxon>
        <taxon>Leptospira</taxon>
    </lineage>
</organism>
<dbReference type="Proteomes" id="UP000232196">
    <property type="component" value="Unassembled WGS sequence"/>
</dbReference>
<accession>A0A2M9X8M1</accession>
<dbReference type="CDD" id="cd16896">
    <property type="entry name" value="LT_Slt70-like"/>
    <property type="match status" value="1"/>
</dbReference>
<comment type="similarity">
    <text evidence="1">Belongs to the transglycosylase Slt family.</text>
</comment>
<gene>
    <name evidence="3" type="ORF">CH357_18155</name>
</gene>
<evidence type="ECO:0000259" key="2">
    <source>
        <dbReference type="Pfam" id="PF01464"/>
    </source>
</evidence>
<dbReference type="InterPro" id="IPR008258">
    <property type="entry name" value="Transglycosylase_SLT_dom_1"/>
</dbReference>
<dbReference type="OrthoDB" id="9815002at2"/>
<evidence type="ECO:0000256" key="1">
    <source>
        <dbReference type="ARBA" id="ARBA00007734"/>
    </source>
</evidence>
<dbReference type="EMBL" id="NPDN01000011">
    <property type="protein sequence ID" value="PJZ24051.1"/>
    <property type="molecule type" value="Genomic_DNA"/>
</dbReference>